<dbReference type="Proteomes" id="UP001157911">
    <property type="component" value="Unassembled WGS sequence"/>
</dbReference>
<sequence length="243" mass="27701">MLLKTAVLGRLNATCRSILSTLLNTEFFRTLIRTGSLKEVYQLLKKTSYSPFVGAADRESLLSAVESYFDFLLDKVFKIYPVEELKSFFLVQDRGFITEKLLNSRSFRRFGLVYSDFLDVLTVVRYRVIEGLSPEDVAPFLFAKGSLKGLLPEMLKASGLKELSAVLPFASHVTTFEEFRKSLFRFHVDSLRKLLLGYPFTPVVSFVVLRLKEIEKVNLIAVIEGIAGNFEREQIEEMIIDTS</sequence>
<dbReference type="EMBL" id="FXUB01000001">
    <property type="protein sequence ID" value="SMP07586.1"/>
    <property type="molecule type" value="Genomic_DNA"/>
</dbReference>
<proteinExistence type="predicted"/>
<dbReference type="PANTHER" id="PTHR38682:SF1">
    <property type="entry name" value="V-TYPE ATP SYNTHASE SUBUNIT C"/>
    <property type="match status" value="1"/>
</dbReference>
<evidence type="ECO:0000256" key="2">
    <source>
        <dbReference type="ARBA" id="ARBA00023065"/>
    </source>
</evidence>
<dbReference type="Gene3D" id="1.10.132.50">
    <property type="entry name" value="ATP synthase (C/AC39) subunit, domain 3"/>
    <property type="match status" value="1"/>
</dbReference>
<gene>
    <name evidence="3" type="ORF">SAMN06265339_0497</name>
</gene>
<evidence type="ECO:0000313" key="4">
    <source>
        <dbReference type="Proteomes" id="UP001157911"/>
    </source>
</evidence>
<evidence type="ECO:0000313" key="3">
    <source>
        <dbReference type="EMBL" id="SMP07586.1"/>
    </source>
</evidence>
<dbReference type="InterPro" id="IPR044911">
    <property type="entry name" value="V-type_ATPase_csu/dsu_dom_3"/>
</dbReference>
<dbReference type="SUPFAM" id="SSF103486">
    <property type="entry name" value="V-type ATP synthase subunit C"/>
    <property type="match status" value="1"/>
</dbReference>
<dbReference type="InterPro" id="IPR002843">
    <property type="entry name" value="ATPase_V0-cplx_csu/dsu"/>
</dbReference>
<dbReference type="InterPro" id="IPR050873">
    <property type="entry name" value="V-ATPase_V0D/AC39_subunit"/>
</dbReference>
<organism evidence="3 4">
    <name type="scientific">Desulfurobacterium pacificum</name>
    <dbReference type="NCBI Taxonomy" id="240166"/>
    <lineage>
        <taxon>Bacteria</taxon>
        <taxon>Pseudomonadati</taxon>
        <taxon>Aquificota</taxon>
        <taxon>Aquificia</taxon>
        <taxon>Desulfurobacteriales</taxon>
        <taxon>Desulfurobacteriaceae</taxon>
        <taxon>Desulfurobacterium</taxon>
    </lineage>
</organism>
<protein>
    <submittedName>
        <fullName evidence="3">ATP synthase (C/AC39) subunit</fullName>
    </submittedName>
</protein>
<keyword evidence="4" id="KW-1185">Reference proteome</keyword>
<name>A0ABY1NER3_9BACT</name>
<comment type="caution">
    <text evidence="3">The sequence shown here is derived from an EMBL/GenBank/DDBJ whole genome shotgun (WGS) entry which is preliminary data.</text>
</comment>
<keyword evidence="1" id="KW-0813">Transport</keyword>
<dbReference type="InterPro" id="IPR036079">
    <property type="entry name" value="ATPase_csu/dsu_sf"/>
</dbReference>
<evidence type="ECO:0000256" key="1">
    <source>
        <dbReference type="ARBA" id="ARBA00022448"/>
    </source>
</evidence>
<reference evidence="3 4" key="1">
    <citation type="submission" date="2017-05" db="EMBL/GenBank/DDBJ databases">
        <authorList>
            <person name="Varghese N."/>
            <person name="Submissions S."/>
        </authorList>
    </citation>
    <scope>NUCLEOTIDE SEQUENCE [LARGE SCALE GENOMIC DNA]</scope>
    <source>
        <strain evidence="3 4">DSM 15522</strain>
    </source>
</reference>
<dbReference type="RefSeq" id="WP_283400002.1">
    <property type="nucleotide sequence ID" value="NZ_FXUB01000001.1"/>
</dbReference>
<dbReference type="PANTHER" id="PTHR38682">
    <property type="entry name" value="V-TYPE ATP SYNTHASE SUBUNIT C"/>
    <property type="match status" value="1"/>
</dbReference>
<dbReference type="Pfam" id="PF01992">
    <property type="entry name" value="vATP-synt_AC39"/>
    <property type="match status" value="1"/>
</dbReference>
<keyword evidence="2" id="KW-0406">Ion transport</keyword>
<accession>A0ABY1NER3</accession>